<accession>A0ABY6IUZ1</accession>
<dbReference type="SMART" id="SM00450">
    <property type="entry name" value="RHOD"/>
    <property type="match status" value="1"/>
</dbReference>
<dbReference type="Gene3D" id="3.40.250.10">
    <property type="entry name" value="Rhodanese-like domain"/>
    <property type="match status" value="1"/>
</dbReference>
<dbReference type="RefSeq" id="WP_264279584.1">
    <property type="nucleotide sequence ID" value="NZ_CP107006.1"/>
</dbReference>
<dbReference type="PROSITE" id="PS50206">
    <property type="entry name" value="RHODANESE_3"/>
    <property type="match status" value="1"/>
</dbReference>
<dbReference type="Proteomes" id="UP001162741">
    <property type="component" value="Chromosome"/>
</dbReference>
<dbReference type="Pfam" id="PF00581">
    <property type="entry name" value="Rhodanese"/>
    <property type="match status" value="1"/>
</dbReference>
<dbReference type="PANTHER" id="PTHR43031">
    <property type="entry name" value="FAD-DEPENDENT OXIDOREDUCTASE"/>
    <property type="match status" value="1"/>
</dbReference>
<dbReference type="EMBL" id="CP107006">
    <property type="protein sequence ID" value="UYQ91105.1"/>
    <property type="molecule type" value="Genomic_DNA"/>
</dbReference>
<proteinExistence type="predicted"/>
<dbReference type="PANTHER" id="PTHR43031:SF1">
    <property type="entry name" value="PYRIDINE NUCLEOTIDE-DISULPHIDE OXIDOREDUCTASE"/>
    <property type="match status" value="1"/>
</dbReference>
<feature type="domain" description="Rhodanese" evidence="1">
    <location>
        <begin position="15"/>
        <end position="101"/>
    </location>
</feature>
<keyword evidence="3" id="KW-1185">Reference proteome</keyword>
<protein>
    <submittedName>
        <fullName evidence="2">Rhodanese-like domain-containing protein</fullName>
    </submittedName>
</protein>
<dbReference type="CDD" id="cd00158">
    <property type="entry name" value="RHOD"/>
    <property type="match status" value="1"/>
</dbReference>
<reference evidence="2" key="1">
    <citation type="submission" date="2022-10" db="EMBL/GenBank/DDBJ databases">
        <title>Chitinophaga sp. nov., isolated from soil.</title>
        <authorList>
            <person name="Jeon C.O."/>
        </authorList>
    </citation>
    <scope>NUCLEOTIDE SEQUENCE</scope>
    <source>
        <strain evidence="2">R8</strain>
    </source>
</reference>
<dbReference type="InterPro" id="IPR001763">
    <property type="entry name" value="Rhodanese-like_dom"/>
</dbReference>
<sequence length="102" mass="11456">MENITPEELKSRLDKGEQVNMVDVREPHEREEFNIGGTHLPLGDIRSMQTDSIDNLKDEEVIVYCRSGNRSGQAAMVLETMGFSNIKNLTGGMLAWQEKFGA</sequence>
<evidence type="ECO:0000313" key="2">
    <source>
        <dbReference type="EMBL" id="UYQ91105.1"/>
    </source>
</evidence>
<dbReference type="SUPFAM" id="SSF52821">
    <property type="entry name" value="Rhodanese/Cell cycle control phosphatase"/>
    <property type="match status" value="1"/>
</dbReference>
<dbReference type="InterPro" id="IPR036873">
    <property type="entry name" value="Rhodanese-like_dom_sf"/>
</dbReference>
<evidence type="ECO:0000313" key="3">
    <source>
        <dbReference type="Proteomes" id="UP001162741"/>
    </source>
</evidence>
<name>A0ABY6IUZ1_9BACT</name>
<organism evidence="2 3">
    <name type="scientific">Chitinophaga horti</name>
    <dbReference type="NCBI Taxonomy" id="2920382"/>
    <lineage>
        <taxon>Bacteria</taxon>
        <taxon>Pseudomonadati</taxon>
        <taxon>Bacteroidota</taxon>
        <taxon>Chitinophagia</taxon>
        <taxon>Chitinophagales</taxon>
        <taxon>Chitinophagaceae</taxon>
        <taxon>Chitinophaga</taxon>
    </lineage>
</organism>
<dbReference type="InterPro" id="IPR050229">
    <property type="entry name" value="GlpE_sulfurtransferase"/>
</dbReference>
<evidence type="ECO:0000259" key="1">
    <source>
        <dbReference type="PROSITE" id="PS50206"/>
    </source>
</evidence>
<gene>
    <name evidence="2" type="ORF">MKQ68_13480</name>
</gene>